<dbReference type="AlphaFoldDB" id="A0AAD9WQI7"/>
<evidence type="ECO:0000313" key="2">
    <source>
        <dbReference type="EMBL" id="KAK2638777.1"/>
    </source>
</evidence>
<accession>A0AAD9WQI7</accession>
<dbReference type="EMBL" id="JANJYI010000008">
    <property type="protein sequence ID" value="KAK2638777.1"/>
    <property type="molecule type" value="Genomic_DNA"/>
</dbReference>
<sequence>MERGLRQGDPLSPFLFNLMVEGLSVLLRKASDLDMLSGATFAGNSLHIAHLQFADDTILFLKPRTEYLINTRSSAWS</sequence>
<keyword evidence="3" id="KW-1185">Reference proteome</keyword>
<organism evidence="2 3">
    <name type="scientific">Dipteronia dyeriana</name>
    <dbReference type="NCBI Taxonomy" id="168575"/>
    <lineage>
        <taxon>Eukaryota</taxon>
        <taxon>Viridiplantae</taxon>
        <taxon>Streptophyta</taxon>
        <taxon>Embryophyta</taxon>
        <taxon>Tracheophyta</taxon>
        <taxon>Spermatophyta</taxon>
        <taxon>Magnoliopsida</taxon>
        <taxon>eudicotyledons</taxon>
        <taxon>Gunneridae</taxon>
        <taxon>Pentapetalae</taxon>
        <taxon>rosids</taxon>
        <taxon>malvids</taxon>
        <taxon>Sapindales</taxon>
        <taxon>Sapindaceae</taxon>
        <taxon>Hippocastanoideae</taxon>
        <taxon>Acereae</taxon>
        <taxon>Dipteronia</taxon>
    </lineage>
</organism>
<evidence type="ECO:0000259" key="1">
    <source>
        <dbReference type="PROSITE" id="PS50878"/>
    </source>
</evidence>
<gene>
    <name evidence="2" type="ORF">Ddye_026572</name>
</gene>
<dbReference type="InterPro" id="IPR000477">
    <property type="entry name" value="RT_dom"/>
</dbReference>
<comment type="caution">
    <text evidence="2">The sequence shown here is derived from an EMBL/GenBank/DDBJ whole genome shotgun (WGS) entry which is preliminary data.</text>
</comment>
<reference evidence="2" key="1">
    <citation type="journal article" date="2023" name="Plant J.">
        <title>Genome sequences and population genomics provide insights into the demographic history, inbreeding, and mutation load of two 'living fossil' tree species of Dipteronia.</title>
        <authorList>
            <person name="Feng Y."/>
            <person name="Comes H.P."/>
            <person name="Chen J."/>
            <person name="Zhu S."/>
            <person name="Lu R."/>
            <person name="Zhang X."/>
            <person name="Li P."/>
            <person name="Qiu J."/>
            <person name="Olsen K.M."/>
            <person name="Qiu Y."/>
        </authorList>
    </citation>
    <scope>NUCLEOTIDE SEQUENCE</scope>
    <source>
        <strain evidence="2">KIB01</strain>
    </source>
</reference>
<dbReference type="PROSITE" id="PS50878">
    <property type="entry name" value="RT_POL"/>
    <property type="match status" value="1"/>
</dbReference>
<feature type="domain" description="Reverse transcriptase" evidence="1">
    <location>
        <begin position="1"/>
        <end position="77"/>
    </location>
</feature>
<protein>
    <recommendedName>
        <fullName evidence="1">Reverse transcriptase domain-containing protein</fullName>
    </recommendedName>
</protein>
<evidence type="ECO:0000313" key="3">
    <source>
        <dbReference type="Proteomes" id="UP001280121"/>
    </source>
</evidence>
<name>A0AAD9WQI7_9ROSI</name>
<proteinExistence type="predicted"/>
<dbReference type="Pfam" id="PF00078">
    <property type="entry name" value="RVT_1"/>
    <property type="match status" value="1"/>
</dbReference>
<dbReference type="Proteomes" id="UP001280121">
    <property type="component" value="Unassembled WGS sequence"/>
</dbReference>